<sequence length="151" mass="15820">MEDERDNTSAASDDMDGLMDLPATKCRAFGVRNTVALLSGAAIHPFVRKASGYGPGLRSISRTADSTSESDISGITMTSEGASNAQTGSSIASGQSMLTVTDTFKTAVGCIEDPGVDKIKVKPEDAERSEYDLLSEFLVGGKGANVSFMRL</sequence>
<reference evidence="2 3" key="1">
    <citation type="submission" date="2014-05" db="EMBL/GenBank/DDBJ databases">
        <title>Draft genome sequence of a rare smut relative, Tilletiaria anomala UBC 951.</title>
        <authorList>
            <consortium name="DOE Joint Genome Institute"/>
            <person name="Toome M."/>
            <person name="Kuo A."/>
            <person name="Henrissat B."/>
            <person name="Lipzen A."/>
            <person name="Tritt A."/>
            <person name="Yoshinaga Y."/>
            <person name="Zane M."/>
            <person name="Barry K."/>
            <person name="Grigoriev I.V."/>
            <person name="Spatafora J.W."/>
            <person name="Aimea M.C."/>
        </authorList>
    </citation>
    <scope>NUCLEOTIDE SEQUENCE [LARGE SCALE GENOMIC DNA]</scope>
    <source>
        <strain evidence="2 3">UBC 951</strain>
    </source>
</reference>
<keyword evidence="3" id="KW-1185">Reference proteome</keyword>
<accession>A0A066WBV8</accession>
<dbReference type="HOGENOM" id="CLU_1732753_0_0_1"/>
<dbReference type="RefSeq" id="XP_013244751.1">
    <property type="nucleotide sequence ID" value="XM_013389297.1"/>
</dbReference>
<feature type="compositionally biased region" description="Polar residues" evidence="1">
    <location>
        <begin position="60"/>
        <end position="89"/>
    </location>
</feature>
<feature type="region of interest" description="Disordered" evidence="1">
    <location>
        <begin position="57"/>
        <end position="89"/>
    </location>
</feature>
<comment type="caution">
    <text evidence="2">The sequence shown here is derived from an EMBL/GenBank/DDBJ whole genome shotgun (WGS) entry which is preliminary data.</text>
</comment>
<dbReference type="Proteomes" id="UP000027361">
    <property type="component" value="Unassembled WGS sequence"/>
</dbReference>
<gene>
    <name evidence="2" type="ORF">K437DRAFT_267081</name>
</gene>
<name>A0A066WBV8_TILAU</name>
<dbReference type="GeneID" id="25265902"/>
<dbReference type="EMBL" id="JMSN01000016">
    <property type="protein sequence ID" value="KDN51412.1"/>
    <property type="molecule type" value="Genomic_DNA"/>
</dbReference>
<dbReference type="AlphaFoldDB" id="A0A066WBV8"/>
<evidence type="ECO:0000256" key="1">
    <source>
        <dbReference type="SAM" id="MobiDB-lite"/>
    </source>
</evidence>
<dbReference type="InParanoid" id="A0A066WBV8"/>
<evidence type="ECO:0000313" key="3">
    <source>
        <dbReference type="Proteomes" id="UP000027361"/>
    </source>
</evidence>
<proteinExistence type="predicted"/>
<protein>
    <submittedName>
        <fullName evidence="2">Uncharacterized protein</fullName>
    </submittedName>
</protein>
<evidence type="ECO:0000313" key="2">
    <source>
        <dbReference type="EMBL" id="KDN51412.1"/>
    </source>
</evidence>
<organism evidence="2 3">
    <name type="scientific">Tilletiaria anomala (strain ATCC 24038 / CBS 436.72 / UBC 951)</name>
    <dbReference type="NCBI Taxonomy" id="1037660"/>
    <lineage>
        <taxon>Eukaryota</taxon>
        <taxon>Fungi</taxon>
        <taxon>Dikarya</taxon>
        <taxon>Basidiomycota</taxon>
        <taxon>Ustilaginomycotina</taxon>
        <taxon>Exobasidiomycetes</taxon>
        <taxon>Georgefischeriales</taxon>
        <taxon>Tilletiariaceae</taxon>
        <taxon>Tilletiaria</taxon>
    </lineage>
</organism>